<reference evidence="2" key="1">
    <citation type="submission" date="2020-04" db="EMBL/GenBank/DDBJ databases">
        <authorList>
            <person name="Neveu A P."/>
        </authorList>
    </citation>
    <scope>NUCLEOTIDE SEQUENCE</scope>
    <source>
        <tissue evidence="2">Whole embryo</tissue>
    </source>
</reference>
<dbReference type="Pfam" id="PF21787">
    <property type="entry name" value="TNP-like_RNaseH_N"/>
    <property type="match status" value="1"/>
</dbReference>
<proteinExistence type="evidence at transcript level"/>
<name>A0A6F9DIR3_9ASCI</name>
<dbReference type="InterPro" id="IPR048365">
    <property type="entry name" value="TNP-like_RNaseH_N"/>
</dbReference>
<gene>
    <name evidence="2" type="primary">LOC100183340</name>
</gene>
<evidence type="ECO:0000313" key="2">
    <source>
        <dbReference type="EMBL" id="CAB3262795.1"/>
    </source>
</evidence>
<protein>
    <submittedName>
        <fullName evidence="2">Uncharacterized protein LOC100183340</fullName>
    </submittedName>
</protein>
<evidence type="ECO:0000259" key="1">
    <source>
        <dbReference type="Pfam" id="PF21787"/>
    </source>
</evidence>
<dbReference type="EMBL" id="LR786933">
    <property type="protein sequence ID" value="CAB3262795.1"/>
    <property type="molecule type" value="mRNA"/>
</dbReference>
<accession>A0A6F9DIR3</accession>
<feature type="domain" description="Transposable element P transposase-like RNase H" evidence="1">
    <location>
        <begin position="65"/>
        <end position="193"/>
    </location>
</feature>
<sequence>MFLKQQLLNITLPPNARRYHPDLVRWCIEFYCRSPAAYEHIRASDVLTLPSPTTIKRYRNFIKPQPGINQMSLDEIERVSTSVSELVGFLTLDEMKIKENLVMKDNKLVGFVDLDYSGADLSNDIATHVLVFYVRTVKRKVSLPIAWYPTKVTPAPALALIFWKILLECESRGLQIHAVIADGMATNRQFFKLISGKKEISLLEPLHAPNPICPSRPVYLCSDPSHLLKTARNSLFSSKPGGSKYMNRNGKDILWTHVVELYNTDKDMPLLRKTNLSLAHIQLNSCTKVVRHSKLWRQVSNSQSRRLSIVMATKCVY</sequence>
<organism evidence="2">
    <name type="scientific">Phallusia mammillata</name>
    <dbReference type="NCBI Taxonomy" id="59560"/>
    <lineage>
        <taxon>Eukaryota</taxon>
        <taxon>Metazoa</taxon>
        <taxon>Chordata</taxon>
        <taxon>Tunicata</taxon>
        <taxon>Ascidiacea</taxon>
        <taxon>Phlebobranchia</taxon>
        <taxon>Ascidiidae</taxon>
        <taxon>Phallusia</taxon>
    </lineage>
</organism>
<dbReference type="AlphaFoldDB" id="A0A6F9DIR3"/>